<comment type="caution">
    <text evidence="4">The sequence shown here is derived from an EMBL/GenBank/DDBJ whole genome shotgun (WGS) entry which is preliminary data.</text>
</comment>
<accession>A0AAD1Y4P0</accession>
<feature type="compositionally biased region" description="Acidic residues" evidence="2">
    <location>
        <begin position="344"/>
        <end position="353"/>
    </location>
</feature>
<evidence type="ECO:0000313" key="5">
    <source>
        <dbReference type="Proteomes" id="UP001295684"/>
    </source>
</evidence>
<dbReference type="AlphaFoldDB" id="A0AAD1Y4P0"/>
<dbReference type="Pfam" id="PF05057">
    <property type="entry name" value="DUF676"/>
    <property type="match status" value="1"/>
</dbReference>
<gene>
    <name evidence="4" type="ORF">ECRASSUSDP1_LOCUS26935</name>
</gene>
<name>A0AAD1Y4P0_EUPCR</name>
<dbReference type="InterPro" id="IPR029058">
    <property type="entry name" value="AB_hydrolase_fold"/>
</dbReference>
<dbReference type="PANTHER" id="PTHR12482">
    <property type="entry name" value="LIPASE ROG1-RELATED-RELATED"/>
    <property type="match status" value="1"/>
</dbReference>
<keyword evidence="5" id="KW-1185">Reference proteome</keyword>
<dbReference type="Proteomes" id="UP001295684">
    <property type="component" value="Unassembled WGS sequence"/>
</dbReference>
<protein>
    <recommendedName>
        <fullName evidence="3">DUF676 domain-containing protein</fullName>
    </recommendedName>
</protein>
<dbReference type="PANTHER" id="PTHR12482:SF5">
    <property type="entry name" value="DUF676 DOMAIN-CONTAINING PROTEIN"/>
    <property type="match status" value="1"/>
</dbReference>
<feature type="compositionally biased region" description="Basic and acidic residues" evidence="2">
    <location>
        <begin position="333"/>
        <end position="343"/>
    </location>
</feature>
<evidence type="ECO:0000256" key="1">
    <source>
        <dbReference type="ARBA" id="ARBA00007949"/>
    </source>
</evidence>
<proteinExistence type="inferred from homology"/>
<dbReference type="InterPro" id="IPR007751">
    <property type="entry name" value="DUF676_lipase-like"/>
</dbReference>
<dbReference type="EMBL" id="CAMPGE010027774">
    <property type="protein sequence ID" value="CAI2385376.1"/>
    <property type="molecule type" value="Genomic_DNA"/>
</dbReference>
<feature type="domain" description="DUF676" evidence="3">
    <location>
        <begin position="538"/>
        <end position="724"/>
    </location>
</feature>
<sequence length="809" mass="94749">MSYRAIVEFSFSMDSFRNVGMFQQGIYFLTYEIYYYKENKKIYATPYANIPFIYSEDKGKGMRNLQPSEILENQPIFKTRSFCIRYRHEEIPMNEVCQFRAEVDTDKEGSYLDTKFYIETNLCFLRYKFTSSVGSKFMRKFVQERRNDFKVVSTQEFKISGALNGITKYLPTTFKGVYFSVAHGLLHTALIDFKWRDSCLAVLDIDKDFEENGIYIETERKLTADEADKMMQDYSFRPDSLKDYLFSSEGDFYVVKYNKKTLEYIFDTFISPLILNWENLKRMYETVLSEERESISNKAGAHFKIEKNCENLEFCGHNSWKRFTKEEDKIEDKENSYVEKEQADLGEDSDEEGNCDVGEEFGCVQKIYSSHESFKEFYLNYTDLKEAFVKYIYTKNPNTLIKNIENEFRILAGQILQCNYDLMMLLGSAPEEIREHFREKYCQRLKEKVEDSVFRSHISTSDFVINSENDSKELYKIMAEKRRSNIYEELIEDPPIEDLTNLTHDTTPVMIEEIFTMEEHKTEFPSVTRATKKRLYKDGLHLFVLAHGFQATHIDMQEIKNHIAMIVPNSIFLCSESNEGVRTEGCLIESGRNLAGEVFDFFDDEEDCGHEVTKISFIGHSMGGVIIRSALPHLEKFKHMFHGLCTLSSPHLGYAACNNKLINVGLWAFQTWKRQCSIEQLSMTDAKDIEDTFMYKLSKKKGLKWFKHVMLFSSIQDGYVTFDSSRIQIFKNTTLYDPIREMKYREMASNIFRDCDHTTVTRVDVNFSISNKSIDSMIGRKAHVSFLSNSGFLTMFTNRFKETLFDQAN</sequence>
<organism evidence="4 5">
    <name type="scientific">Euplotes crassus</name>
    <dbReference type="NCBI Taxonomy" id="5936"/>
    <lineage>
        <taxon>Eukaryota</taxon>
        <taxon>Sar</taxon>
        <taxon>Alveolata</taxon>
        <taxon>Ciliophora</taxon>
        <taxon>Intramacronucleata</taxon>
        <taxon>Spirotrichea</taxon>
        <taxon>Hypotrichia</taxon>
        <taxon>Euplotida</taxon>
        <taxon>Euplotidae</taxon>
        <taxon>Moneuplotes</taxon>
    </lineage>
</organism>
<evidence type="ECO:0000256" key="2">
    <source>
        <dbReference type="SAM" id="MobiDB-lite"/>
    </source>
</evidence>
<reference evidence="4" key="1">
    <citation type="submission" date="2023-07" db="EMBL/GenBank/DDBJ databases">
        <authorList>
            <consortium name="AG Swart"/>
            <person name="Singh M."/>
            <person name="Singh A."/>
            <person name="Seah K."/>
            <person name="Emmerich C."/>
        </authorList>
    </citation>
    <scope>NUCLEOTIDE SEQUENCE</scope>
    <source>
        <strain evidence="4">DP1</strain>
    </source>
</reference>
<comment type="similarity">
    <text evidence="1">Belongs to the FAM135 family.</text>
</comment>
<dbReference type="InterPro" id="IPR022122">
    <property type="entry name" value="DUF3657"/>
</dbReference>
<dbReference type="Gene3D" id="3.40.50.1820">
    <property type="entry name" value="alpha/beta hydrolase"/>
    <property type="match status" value="1"/>
</dbReference>
<dbReference type="SUPFAM" id="SSF53474">
    <property type="entry name" value="alpha/beta-Hydrolases"/>
    <property type="match status" value="1"/>
</dbReference>
<dbReference type="Pfam" id="PF12394">
    <property type="entry name" value="DUF3657"/>
    <property type="match status" value="1"/>
</dbReference>
<evidence type="ECO:0000259" key="3">
    <source>
        <dbReference type="Pfam" id="PF05057"/>
    </source>
</evidence>
<dbReference type="InterPro" id="IPR044294">
    <property type="entry name" value="Lipase-like"/>
</dbReference>
<feature type="region of interest" description="Disordered" evidence="2">
    <location>
        <begin position="333"/>
        <end position="353"/>
    </location>
</feature>
<evidence type="ECO:0000313" key="4">
    <source>
        <dbReference type="EMBL" id="CAI2385376.1"/>
    </source>
</evidence>